<reference evidence="1 2" key="1">
    <citation type="submission" date="2019-05" db="EMBL/GenBank/DDBJ databases">
        <title>Complete genome sequence of Pseudomonas Pseudomonas resinovorans.</title>
        <authorList>
            <person name="Chen H.-P."/>
        </authorList>
    </citation>
    <scope>NUCLEOTIDE SEQUENCE [LARGE SCALE GENOMIC DNA]</scope>
    <source>
        <strain evidence="1 2">TCU-CK1</strain>
    </source>
</reference>
<evidence type="ECO:0000313" key="2">
    <source>
        <dbReference type="Proteomes" id="UP000464593"/>
    </source>
</evidence>
<gene>
    <name evidence="1" type="ORF">TCK1_2303</name>
</gene>
<sequence>MTLLPNNIIIILRGLARNACAPQGKAGTGTAADDYWAGFGAGGSMERCMGMSFMLDGELIMPAC</sequence>
<protein>
    <submittedName>
        <fullName evidence="1">Alkylhydroperoxidase AhpD domain-containing protein</fullName>
    </submittedName>
</protein>
<accession>A0AAE6V1R7</accession>
<organism evidence="1 2">
    <name type="scientific">Pseudomonas monteilii</name>
    <dbReference type="NCBI Taxonomy" id="76759"/>
    <lineage>
        <taxon>Bacteria</taxon>
        <taxon>Pseudomonadati</taxon>
        <taxon>Pseudomonadota</taxon>
        <taxon>Gammaproteobacteria</taxon>
        <taxon>Pseudomonadales</taxon>
        <taxon>Pseudomonadaceae</taxon>
        <taxon>Pseudomonas</taxon>
    </lineage>
</organism>
<evidence type="ECO:0000313" key="1">
    <source>
        <dbReference type="EMBL" id="QHB27649.1"/>
    </source>
</evidence>
<name>A0AAE6V1R7_9PSED</name>
<dbReference type="EMBL" id="CP040324">
    <property type="protein sequence ID" value="QHB27649.1"/>
    <property type="molecule type" value="Genomic_DNA"/>
</dbReference>
<dbReference type="Proteomes" id="UP000464593">
    <property type="component" value="Chromosome"/>
</dbReference>
<proteinExistence type="predicted"/>
<dbReference type="AlphaFoldDB" id="A0AAE6V1R7"/>